<evidence type="ECO:0000256" key="1">
    <source>
        <dbReference type="ARBA" id="ARBA00022737"/>
    </source>
</evidence>
<keyword evidence="2 3" id="KW-0802">TPR repeat</keyword>
<evidence type="ECO:0000313" key="6">
    <source>
        <dbReference type="Proteomes" id="UP000060487"/>
    </source>
</evidence>
<dbReference type="SMART" id="SM00028">
    <property type="entry name" value="TPR"/>
    <property type="match status" value="5"/>
</dbReference>
<reference evidence="5 6" key="1">
    <citation type="submission" date="2015-11" db="EMBL/GenBank/DDBJ databases">
        <authorList>
            <person name="Lin W."/>
        </authorList>
    </citation>
    <scope>NUCLEOTIDE SEQUENCE [LARGE SCALE GENOMIC DNA]</scope>
    <source>
        <strain evidence="5 6">HCH-1</strain>
    </source>
</reference>
<evidence type="ECO:0000256" key="4">
    <source>
        <dbReference type="SAM" id="Phobius"/>
    </source>
</evidence>
<organism evidence="5 6">
    <name type="scientific">Candidatus Magnetominusculus xianensis</name>
    <dbReference type="NCBI Taxonomy" id="1748249"/>
    <lineage>
        <taxon>Bacteria</taxon>
        <taxon>Pseudomonadati</taxon>
        <taxon>Nitrospirota</taxon>
        <taxon>Nitrospiria</taxon>
        <taxon>Nitrospirales</taxon>
        <taxon>Nitrospiraceae</taxon>
        <taxon>Candidatus Magnetominusculus</taxon>
    </lineage>
</organism>
<accession>A0ABR5SGK9</accession>
<feature type="transmembrane region" description="Helical" evidence="4">
    <location>
        <begin position="116"/>
        <end position="136"/>
    </location>
</feature>
<gene>
    <name evidence="5" type="ORF">ASN18_1154</name>
</gene>
<feature type="transmembrane region" description="Helical" evidence="4">
    <location>
        <begin position="89"/>
        <end position="109"/>
    </location>
</feature>
<feature type="transmembrane region" description="Helical" evidence="4">
    <location>
        <begin position="344"/>
        <end position="364"/>
    </location>
</feature>
<feature type="transmembrane region" description="Helical" evidence="4">
    <location>
        <begin position="170"/>
        <end position="194"/>
    </location>
</feature>
<name>A0ABR5SGK9_9BACT</name>
<feature type="transmembrane region" description="Helical" evidence="4">
    <location>
        <begin position="318"/>
        <end position="338"/>
    </location>
</feature>
<dbReference type="Proteomes" id="UP000060487">
    <property type="component" value="Unassembled WGS sequence"/>
</dbReference>
<evidence type="ECO:0000313" key="5">
    <source>
        <dbReference type="EMBL" id="KWT90148.1"/>
    </source>
</evidence>
<proteinExistence type="predicted"/>
<dbReference type="InterPro" id="IPR019734">
    <property type="entry name" value="TPR_rpt"/>
</dbReference>
<comment type="caution">
    <text evidence="5">The sequence shown here is derived from an EMBL/GenBank/DDBJ whole genome shotgun (WGS) entry which is preliminary data.</text>
</comment>
<keyword evidence="6" id="KW-1185">Reference proteome</keyword>
<dbReference type="SUPFAM" id="SSF48452">
    <property type="entry name" value="TPR-like"/>
    <property type="match status" value="1"/>
</dbReference>
<feature type="repeat" description="TPR" evidence="3">
    <location>
        <begin position="554"/>
        <end position="587"/>
    </location>
</feature>
<feature type="transmembrane region" description="Helical" evidence="4">
    <location>
        <begin position="371"/>
        <end position="388"/>
    </location>
</feature>
<feature type="repeat" description="TPR" evidence="3">
    <location>
        <begin position="517"/>
        <end position="550"/>
    </location>
</feature>
<feature type="repeat" description="TPR" evidence="3">
    <location>
        <begin position="483"/>
        <end position="516"/>
    </location>
</feature>
<keyword evidence="4" id="KW-1133">Transmembrane helix</keyword>
<dbReference type="EMBL" id="LNQR01000036">
    <property type="protein sequence ID" value="KWT90148.1"/>
    <property type="molecule type" value="Genomic_DNA"/>
</dbReference>
<feature type="transmembrane region" description="Helical" evidence="4">
    <location>
        <begin position="286"/>
        <end position="306"/>
    </location>
</feature>
<dbReference type="PROSITE" id="PS50005">
    <property type="entry name" value="TPR"/>
    <property type="match status" value="4"/>
</dbReference>
<dbReference type="Pfam" id="PF14559">
    <property type="entry name" value="TPR_19"/>
    <property type="match status" value="1"/>
</dbReference>
<dbReference type="PANTHER" id="PTHR44227:SF3">
    <property type="entry name" value="PROTEIN O-MANNOSYL-TRANSFERASE TMTC4"/>
    <property type="match status" value="1"/>
</dbReference>
<dbReference type="PANTHER" id="PTHR44227">
    <property type="match status" value="1"/>
</dbReference>
<dbReference type="Pfam" id="PF13432">
    <property type="entry name" value="TPR_16"/>
    <property type="match status" value="1"/>
</dbReference>
<protein>
    <submittedName>
        <fullName evidence="5">Tetratricopeptide TPR_2 repeat protein</fullName>
    </submittedName>
</protein>
<keyword evidence="4" id="KW-0812">Transmembrane</keyword>
<feature type="transmembrane region" description="Helical" evidence="4">
    <location>
        <begin position="142"/>
        <end position="158"/>
    </location>
</feature>
<sequence>MPNYLNYLTAIFLAAAVFIVYIPLNTSDFVSFDDPNYITINSYIKSGLTLNNIMWSFKSTYFANWHPVTWISHMVDITLYDMKPMGHHLSSVCFHAGNTVLLYLLLLLMTGKYGQSAAAAVLFAFHPFAVESVAWVSERKNVLSTFFWLLTIVVYVYYTRRPALIKYAAALMIFALSLMSKPMAVTLPLTLLLVDHWPLGRFQSGQRSVIKVAVKVIVEKIPFFILSLASGIVTILVQQKEGAIVTLESLPFSHRLMNAIMSYWGYLEKTIVPAGFAVFYPHGDVVSGAVTKGLCLLLITVTAFLLRKRAPYLLMGWLWYMLTLVPVIQLIQVGGAAMADRYTYVPLIGIYIMICFGLGGLAGGRPVVQKLAGVMFAAVVVVLAALTWQQAGFWKNSGTLFKHAADVTKGNYVAHNEYGMYLIKEGRLDDAIAEFSKGLEAAPDNTLLNFNMWEALNTKGRKEEAEKYFLKAVPRTTYNTAGPSLFKARGVELMRAKDYNKAVQYFLKALQAAPDDPELYNYLGLLLGAQKKYKAALECFANGLKANPSSHISWELYFHRGLILREMGREAEAEEDFKESLRLNPDSPIVRAMVK</sequence>
<dbReference type="InterPro" id="IPR052346">
    <property type="entry name" value="O-mannosyl-transferase_TMTC"/>
</dbReference>
<dbReference type="InterPro" id="IPR011990">
    <property type="entry name" value="TPR-like_helical_dom_sf"/>
</dbReference>
<dbReference type="Gene3D" id="1.25.40.10">
    <property type="entry name" value="Tetratricopeptide repeat domain"/>
    <property type="match status" value="2"/>
</dbReference>
<feature type="transmembrane region" description="Helical" evidence="4">
    <location>
        <begin position="7"/>
        <end position="24"/>
    </location>
</feature>
<dbReference type="InterPro" id="IPR013105">
    <property type="entry name" value="TPR_2"/>
</dbReference>
<evidence type="ECO:0000256" key="3">
    <source>
        <dbReference type="PROSITE-ProRule" id="PRU00339"/>
    </source>
</evidence>
<evidence type="ECO:0000256" key="2">
    <source>
        <dbReference type="ARBA" id="ARBA00022803"/>
    </source>
</evidence>
<keyword evidence="1" id="KW-0677">Repeat</keyword>
<dbReference type="Pfam" id="PF07719">
    <property type="entry name" value="TPR_2"/>
    <property type="match status" value="1"/>
</dbReference>
<dbReference type="RefSeq" id="WP_085051799.1">
    <property type="nucleotide sequence ID" value="NZ_LNQR01000036.1"/>
</dbReference>
<keyword evidence="4" id="KW-0472">Membrane</keyword>
<feature type="repeat" description="TPR" evidence="3">
    <location>
        <begin position="412"/>
        <end position="445"/>
    </location>
</feature>